<organism evidence="1 2">
    <name type="scientific">Ridgeia piscesae</name>
    <name type="common">Tubeworm</name>
    <dbReference type="NCBI Taxonomy" id="27915"/>
    <lineage>
        <taxon>Eukaryota</taxon>
        <taxon>Metazoa</taxon>
        <taxon>Spiralia</taxon>
        <taxon>Lophotrochozoa</taxon>
        <taxon>Annelida</taxon>
        <taxon>Polychaeta</taxon>
        <taxon>Sedentaria</taxon>
        <taxon>Canalipalpata</taxon>
        <taxon>Sabellida</taxon>
        <taxon>Siboglinidae</taxon>
        <taxon>Ridgeia</taxon>
    </lineage>
</organism>
<dbReference type="PANTHER" id="PTHR15922:SF2">
    <property type="entry name" value="NBAS SUBUNIT OF NRZ TETHERING COMPLEX"/>
    <property type="match status" value="1"/>
</dbReference>
<accession>A0AAD9NIQ8</accession>
<name>A0AAD9NIQ8_RIDPI</name>
<reference evidence="1" key="1">
    <citation type="journal article" date="2023" name="Mol. Biol. Evol.">
        <title>Third-Generation Sequencing Reveals the Adaptive Role of the Epigenome in Three Deep-Sea Polychaetes.</title>
        <authorList>
            <person name="Perez M."/>
            <person name="Aroh O."/>
            <person name="Sun Y."/>
            <person name="Lan Y."/>
            <person name="Juniper S.K."/>
            <person name="Young C.R."/>
            <person name="Angers B."/>
            <person name="Qian P.Y."/>
        </authorList>
    </citation>
    <scope>NUCLEOTIDE SEQUENCE</scope>
    <source>
        <strain evidence="1">R07B-5</strain>
    </source>
</reference>
<evidence type="ECO:0008006" key="3">
    <source>
        <dbReference type="Google" id="ProtNLM"/>
    </source>
</evidence>
<comment type="caution">
    <text evidence="1">The sequence shown here is derived from an EMBL/GenBank/DDBJ whole genome shotgun (WGS) entry which is preliminary data.</text>
</comment>
<sequence length="180" mass="20118">MITSCDKCSGGHVVDIVKHLQASTPLSQPCLRDVFSHLVKQDLVTEAVKCLLLAEHAELYDVAVSQLRAQAHVRICFYDILCCSQAEDNDELIVLLLQRHLTTNIVNTPYYLKLVSYVLANQQGDDETPYYLQVSVLANQLQEAGLELEAGSLVLQYRGTHPLLRTFDAALAVLSRMFDK</sequence>
<evidence type="ECO:0000313" key="1">
    <source>
        <dbReference type="EMBL" id="KAK2171520.1"/>
    </source>
</evidence>
<dbReference type="GO" id="GO:0000149">
    <property type="term" value="F:SNARE binding"/>
    <property type="evidence" value="ECO:0007669"/>
    <property type="project" value="TreeGrafter"/>
</dbReference>
<proteinExistence type="predicted"/>
<dbReference type="AlphaFoldDB" id="A0AAD9NIQ8"/>
<gene>
    <name evidence="1" type="ORF">NP493_1055g01013</name>
</gene>
<dbReference type="GO" id="GO:0006890">
    <property type="term" value="P:retrograde vesicle-mediated transport, Golgi to endoplasmic reticulum"/>
    <property type="evidence" value="ECO:0007669"/>
    <property type="project" value="TreeGrafter"/>
</dbReference>
<dbReference type="EMBL" id="JAODUO010001056">
    <property type="protein sequence ID" value="KAK2171520.1"/>
    <property type="molecule type" value="Genomic_DNA"/>
</dbReference>
<dbReference type="PANTHER" id="PTHR15922">
    <property type="entry name" value="NEUROBLASTOMA-AMPLIFIED SEQUENCE"/>
    <property type="match status" value="1"/>
</dbReference>
<evidence type="ECO:0000313" key="2">
    <source>
        <dbReference type="Proteomes" id="UP001209878"/>
    </source>
</evidence>
<dbReference type="Proteomes" id="UP001209878">
    <property type="component" value="Unassembled WGS sequence"/>
</dbReference>
<keyword evidence="2" id="KW-1185">Reference proteome</keyword>
<protein>
    <recommendedName>
        <fullName evidence="3">Mic1 domain-containing protein</fullName>
    </recommendedName>
</protein>
<dbReference type="GO" id="GO:0070939">
    <property type="term" value="C:Dsl1/NZR complex"/>
    <property type="evidence" value="ECO:0007669"/>
    <property type="project" value="TreeGrafter"/>
</dbReference>